<keyword evidence="6" id="KW-1185">Reference proteome</keyword>
<evidence type="ECO:0000259" key="2">
    <source>
        <dbReference type="Pfam" id="PF22813"/>
    </source>
</evidence>
<reference evidence="5 6" key="1">
    <citation type="journal article" date="2007" name="Int. J. Syst. Evol. Microbiol.">
        <title>Oceanobacillus profundus sp. nov., isolated from a deep-sea sediment core.</title>
        <authorList>
            <person name="Kim Y.G."/>
            <person name="Choi D.H."/>
            <person name="Hyun S."/>
            <person name="Cho B.C."/>
        </authorList>
    </citation>
    <scope>NUCLEOTIDE SEQUENCE [LARGE SCALE GENOMIC DNA]</scope>
    <source>
        <strain evidence="5 6">DSM 18246</strain>
    </source>
</reference>
<organism evidence="5 6">
    <name type="scientific">Oceanobacillus profundus</name>
    <dbReference type="NCBI Taxonomy" id="372463"/>
    <lineage>
        <taxon>Bacteria</taxon>
        <taxon>Bacillati</taxon>
        <taxon>Bacillota</taxon>
        <taxon>Bacilli</taxon>
        <taxon>Bacillales</taxon>
        <taxon>Bacillaceae</taxon>
        <taxon>Oceanobacillus</taxon>
    </lineage>
</organism>
<keyword evidence="1" id="KW-0812">Transmembrane</keyword>
<protein>
    <recommendedName>
        <fullName evidence="7">Zinc ribbon domain-containing protein</fullName>
    </recommendedName>
</protein>
<dbReference type="OrthoDB" id="1682769at2"/>
<evidence type="ECO:0000313" key="6">
    <source>
        <dbReference type="Proteomes" id="UP000285456"/>
    </source>
</evidence>
<dbReference type="RefSeq" id="WP_095307121.1">
    <property type="nucleotide sequence ID" value="NZ_JAMAWL010000001.1"/>
</dbReference>
<evidence type="ECO:0000256" key="1">
    <source>
        <dbReference type="SAM" id="Phobius"/>
    </source>
</evidence>
<dbReference type="InterPro" id="IPR054529">
    <property type="entry name" value="TcaA_2nd"/>
</dbReference>
<accession>A0A417YJ91</accession>
<evidence type="ECO:0000259" key="3">
    <source>
        <dbReference type="Pfam" id="PF22820"/>
    </source>
</evidence>
<dbReference type="Pfam" id="PF22813">
    <property type="entry name" value="TcaA_2nd"/>
    <property type="match status" value="1"/>
</dbReference>
<feature type="transmembrane region" description="Helical" evidence="1">
    <location>
        <begin position="35"/>
        <end position="56"/>
    </location>
</feature>
<dbReference type="Pfam" id="PF22820">
    <property type="entry name" value="TcaA_3rd_4th"/>
    <property type="match status" value="1"/>
</dbReference>
<dbReference type="PANTHER" id="PTHR40038">
    <property type="entry name" value="MEMBRANE-ASSOCIATED PROTEIN TCAA"/>
    <property type="match status" value="1"/>
</dbReference>
<comment type="caution">
    <text evidence="5">The sequence shown here is derived from an EMBL/GenBank/DDBJ whole genome shotgun (WGS) entry which is preliminary data.</text>
</comment>
<feature type="domain" description="YvbJ-like NTF2-like" evidence="4">
    <location>
        <begin position="328"/>
        <end position="453"/>
    </location>
</feature>
<keyword evidence="1" id="KW-0472">Membrane</keyword>
<proteinExistence type="predicted"/>
<gene>
    <name evidence="5" type="ORF">D1B32_08570</name>
</gene>
<evidence type="ECO:0008006" key="7">
    <source>
        <dbReference type="Google" id="ProtNLM"/>
    </source>
</evidence>
<dbReference type="Pfam" id="PF25155">
    <property type="entry name" value="NTF2_YvbJ"/>
    <property type="match status" value="1"/>
</dbReference>
<dbReference type="PANTHER" id="PTHR40038:SF1">
    <property type="entry name" value="MEMBRANE-ASSOCIATED PROTEIN TCAA"/>
    <property type="match status" value="1"/>
</dbReference>
<dbReference type="InterPro" id="IPR054530">
    <property type="entry name" value="TcaA_4th"/>
</dbReference>
<name>A0A417YJ91_9BACI</name>
<feature type="domain" description="TcaA second" evidence="2">
    <location>
        <begin position="64"/>
        <end position="166"/>
    </location>
</feature>
<evidence type="ECO:0000259" key="4">
    <source>
        <dbReference type="Pfam" id="PF25155"/>
    </source>
</evidence>
<dbReference type="GO" id="GO:0005886">
    <property type="term" value="C:plasma membrane"/>
    <property type="evidence" value="ECO:0007669"/>
    <property type="project" value="UniProtKB-SubCell"/>
</dbReference>
<sequence>MKCPNCGHNLSGVKKFCPECGSNVSEQKAPRNKKIFLVIGAIVGVLFIAVISLYVVGNKSFGTEQSISAFEDAVANEDTAKLKSLLVPAVESFEITDENTSAFINYLNSNPESLDELISKFHSQAEFINQTDGNNGTAYMDDVYATLNLIHDGKAWALFDDYKFEVIPAMITLAAENENITLSINEEEVATTTEETFEESFGPFMPGVYSVQALFDNTYVTAEQHDDLELFNNRQQAGFHEFELPLAPITVHALEDDFTLYINDEETDITISEGEQSIGTFPNDNSVSLDIRKDYPWGVVKSEEITIDSDHVNFNKLHALNDEALHALMEQLNETIAQYQIALSERDASLLKDGITENFKEKLEDQIADVEKEDPDYTGKLVHTTYDLSKVSDPKFDENKDAYTLEFYVHHVFHEPNSNLGWLLRDRDEDQYTRSRKLTVIYDENAGEWKLDSNVNEYFIIVDSEAEEFEIAE</sequence>
<keyword evidence="1" id="KW-1133">Transmembrane helix</keyword>
<feature type="domain" description="TcaA 4th" evidence="3">
    <location>
        <begin position="249"/>
        <end position="314"/>
    </location>
</feature>
<dbReference type="EMBL" id="QWEH01000004">
    <property type="protein sequence ID" value="RHW33089.1"/>
    <property type="molecule type" value="Genomic_DNA"/>
</dbReference>
<dbReference type="Proteomes" id="UP000285456">
    <property type="component" value="Unassembled WGS sequence"/>
</dbReference>
<evidence type="ECO:0000313" key="5">
    <source>
        <dbReference type="EMBL" id="RHW33089.1"/>
    </source>
</evidence>
<dbReference type="AlphaFoldDB" id="A0A417YJ91"/>
<dbReference type="InterPro" id="IPR056902">
    <property type="entry name" value="NTF2_YvbJ"/>
</dbReference>